<dbReference type="InterPro" id="IPR000644">
    <property type="entry name" value="CBS_dom"/>
</dbReference>
<feature type="domain" description="CBS" evidence="4">
    <location>
        <begin position="72"/>
        <end position="127"/>
    </location>
</feature>
<dbReference type="SMART" id="SM00116">
    <property type="entry name" value="CBS"/>
    <property type="match status" value="5"/>
</dbReference>
<evidence type="ECO:0000313" key="5">
    <source>
        <dbReference type="EMBL" id="KAJ0189316.1"/>
    </source>
</evidence>
<feature type="domain" description="CBS" evidence="4">
    <location>
        <begin position="608"/>
        <end position="666"/>
    </location>
</feature>
<comment type="caution">
    <text evidence="5">The sequence shown here is derived from an EMBL/GenBank/DDBJ whole genome shotgun (WGS) entry which is preliminary data.</text>
</comment>
<keyword evidence="2" id="KW-0129">CBS domain</keyword>
<evidence type="ECO:0000313" key="6">
    <source>
        <dbReference type="Proteomes" id="UP000235145"/>
    </source>
</evidence>
<dbReference type="Pfam" id="PF00571">
    <property type="entry name" value="CBS"/>
    <property type="match status" value="5"/>
</dbReference>
<dbReference type="PROSITE" id="PS51371">
    <property type="entry name" value="CBS"/>
    <property type="match status" value="3"/>
</dbReference>
<sequence length="865" mass="94877">MRRSKTVKELHLSEALIVPETTSIYEACCQMLAQRADVLVLTNSDAFLSGDIATRVSAHEIDLVNTPVSKVMTENPFFVLSDTLVEEALNYMAKEQFKQLPVVENDKVIGLLDLLLSLFDETANTETTAENYDKVVEATVQRVTQRALTVVELPPDYAMIIPETETIYDACCEMIKNRNDAVVLTGSNVIFSGILTKKDIVTRIIPCGIDIVNTPVSKVMSKKPIFVSYDSLPEHILPNIVLQGQGTHLLVGEDDEDDGFIYHSLSIQGGVLPNTRTTTTKHKFPDAPQHTSVDPSEQSSKPLQGVNGNGDCYETDAPGLTPFVHVSNSPYPDVDPYDKLVVPTVMPRHPKQSSEPLSSVNGNGEWDETDGPGLTPFVHVSNSPYPNVDPNEKFSDPTNPEESSEPLPGVIINEESEESHGPGLTPYSRISNSPYPNDQPFDKLMAPPPQHTDVRPPEQSSDPLPGVNSNDEWDESETDAPGFTPFSQVTNSPYPNDSCENLVDPSQQNTTVHPSDKSINPLPSVSENVAWDGTDGPDIALSAQATIAPNLNNIVDDLVPPQPQANLGSLDESSNLVQAVNGKGDDKKNKKPSINMRVSIVEKTVEQMGISEALIVSPSITIYEACYQMSAHRADVLVVTDLNGLPTGILTYKDIVNTVIASEIDLVNTPISKVMSKNPSCVMSDTLFVHALKEMEDKRFTQLPVTQKNGKVIGLFYNMGMFYPTKFEKVVEAAARGFSPRGLKMKQMPLEHALMVPGTTTIYEACCRMAAGKFEVVVLTNLDGFLMGILTKKDIVAQVITNAIDIQKTYVSKVMKKNRIWVSCDSLPVETMEDIVRSVCLDFLVIENSEDNELLYLPLDGCFPH</sequence>
<dbReference type="PANTHER" id="PTHR48108:SF26">
    <property type="entry name" value="CBS DOMAIN-CONTAINING PROTEIN DDB_G0289609"/>
    <property type="match status" value="1"/>
</dbReference>
<name>A0A9R1UL23_LACSA</name>
<dbReference type="AlphaFoldDB" id="A0A9R1UL23"/>
<keyword evidence="6" id="KW-1185">Reference proteome</keyword>
<dbReference type="SUPFAM" id="SSF54631">
    <property type="entry name" value="CBS-domain pair"/>
    <property type="match status" value="4"/>
</dbReference>
<dbReference type="PANTHER" id="PTHR48108">
    <property type="entry name" value="CBS DOMAIN-CONTAINING PROTEIN CBSX2, CHLOROPLASTIC"/>
    <property type="match status" value="1"/>
</dbReference>
<gene>
    <name evidence="5" type="ORF">LSAT_V11C800430710</name>
</gene>
<evidence type="ECO:0000256" key="1">
    <source>
        <dbReference type="ARBA" id="ARBA00022737"/>
    </source>
</evidence>
<dbReference type="Gene3D" id="3.10.580.10">
    <property type="entry name" value="CBS-domain"/>
    <property type="match status" value="4"/>
</dbReference>
<evidence type="ECO:0000256" key="2">
    <source>
        <dbReference type="PROSITE-ProRule" id="PRU00703"/>
    </source>
</evidence>
<feature type="domain" description="CBS" evidence="4">
    <location>
        <begin position="745"/>
        <end position="806"/>
    </location>
</feature>
<feature type="compositionally biased region" description="Polar residues" evidence="3">
    <location>
        <begin position="289"/>
        <end position="302"/>
    </location>
</feature>
<accession>A0A9R1UL23</accession>
<dbReference type="Proteomes" id="UP000235145">
    <property type="component" value="Unassembled WGS sequence"/>
</dbReference>
<dbReference type="InterPro" id="IPR046342">
    <property type="entry name" value="CBS_dom_sf"/>
</dbReference>
<keyword evidence="1" id="KW-0677">Repeat</keyword>
<reference evidence="5 6" key="1">
    <citation type="journal article" date="2017" name="Nat. Commun.">
        <title>Genome assembly with in vitro proximity ligation data and whole-genome triplication in lettuce.</title>
        <authorList>
            <person name="Reyes-Chin-Wo S."/>
            <person name="Wang Z."/>
            <person name="Yang X."/>
            <person name="Kozik A."/>
            <person name="Arikit S."/>
            <person name="Song C."/>
            <person name="Xia L."/>
            <person name="Froenicke L."/>
            <person name="Lavelle D.O."/>
            <person name="Truco M.J."/>
            <person name="Xia R."/>
            <person name="Zhu S."/>
            <person name="Xu C."/>
            <person name="Xu H."/>
            <person name="Xu X."/>
            <person name="Cox K."/>
            <person name="Korf I."/>
            <person name="Meyers B.C."/>
            <person name="Michelmore R.W."/>
        </authorList>
    </citation>
    <scope>NUCLEOTIDE SEQUENCE [LARGE SCALE GENOMIC DNA]</scope>
    <source>
        <strain evidence="6">cv. Salinas</strain>
        <tissue evidence="5">Seedlings</tissue>
    </source>
</reference>
<feature type="compositionally biased region" description="Polar residues" evidence="3">
    <location>
        <begin position="353"/>
        <end position="362"/>
    </location>
</feature>
<feature type="region of interest" description="Disordered" evidence="3">
    <location>
        <begin position="272"/>
        <end position="314"/>
    </location>
</feature>
<protein>
    <recommendedName>
        <fullName evidence="4">CBS domain-containing protein</fullName>
    </recommendedName>
</protein>
<organism evidence="5 6">
    <name type="scientific">Lactuca sativa</name>
    <name type="common">Garden lettuce</name>
    <dbReference type="NCBI Taxonomy" id="4236"/>
    <lineage>
        <taxon>Eukaryota</taxon>
        <taxon>Viridiplantae</taxon>
        <taxon>Streptophyta</taxon>
        <taxon>Embryophyta</taxon>
        <taxon>Tracheophyta</taxon>
        <taxon>Spermatophyta</taxon>
        <taxon>Magnoliopsida</taxon>
        <taxon>eudicotyledons</taxon>
        <taxon>Gunneridae</taxon>
        <taxon>Pentapetalae</taxon>
        <taxon>asterids</taxon>
        <taxon>campanulids</taxon>
        <taxon>Asterales</taxon>
        <taxon>Asteraceae</taxon>
        <taxon>Cichorioideae</taxon>
        <taxon>Cichorieae</taxon>
        <taxon>Lactucinae</taxon>
        <taxon>Lactuca</taxon>
    </lineage>
</organism>
<dbReference type="EMBL" id="NBSK02000008">
    <property type="protein sequence ID" value="KAJ0189316.1"/>
    <property type="molecule type" value="Genomic_DNA"/>
</dbReference>
<feature type="region of interest" description="Disordered" evidence="3">
    <location>
        <begin position="347"/>
        <end position="523"/>
    </location>
</feature>
<feature type="compositionally biased region" description="Polar residues" evidence="3">
    <location>
        <begin position="485"/>
        <end position="523"/>
    </location>
</feature>
<evidence type="ECO:0000256" key="3">
    <source>
        <dbReference type="SAM" id="MobiDB-lite"/>
    </source>
</evidence>
<dbReference type="InterPro" id="IPR051462">
    <property type="entry name" value="CBS_domain-containing"/>
</dbReference>
<proteinExistence type="predicted"/>
<evidence type="ECO:0000259" key="4">
    <source>
        <dbReference type="PROSITE" id="PS51371"/>
    </source>
</evidence>
<feature type="compositionally biased region" description="Polar residues" evidence="3">
    <location>
        <begin position="458"/>
        <end position="470"/>
    </location>
</feature>